<dbReference type="EMBL" id="MH606185">
    <property type="protein sequence ID" value="AXH71181.1"/>
    <property type="molecule type" value="Genomic_DNA"/>
</dbReference>
<protein>
    <recommendedName>
        <fullName evidence="2">Acb2/Tad1 hairpin domain-containing protein</fullName>
    </recommendedName>
</protein>
<evidence type="ECO:0000256" key="1">
    <source>
        <dbReference type="ARBA" id="ARBA00022741"/>
    </source>
</evidence>
<evidence type="ECO:0000313" key="3">
    <source>
        <dbReference type="EMBL" id="AXH71181.1"/>
    </source>
</evidence>
<keyword evidence="1" id="KW-0547">Nucleotide-binding</keyword>
<evidence type="ECO:0000313" key="4">
    <source>
        <dbReference type="Proteomes" id="UP000260425"/>
    </source>
</evidence>
<dbReference type="Pfam" id="PF24729">
    <property type="entry name" value="Acb2_Tad1_hairpin"/>
    <property type="match status" value="1"/>
</dbReference>
<reference evidence="3 4" key="1">
    <citation type="submission" date="2018-07" db="EMBL/GenBank/DDBJ databases">
        <title>Complete nucleotide sequence of Bacillus phage BSP38.</title>
        <authorList>
            <person name="Ghosh K."/>
            <person name="Kim K.-P."/>
        </authorList>
    </citation>
    <scope>NUCLEOTIDE SEQUENCE [LARGE SCALE GENOMIC DNA]</scope>
</reference>
<proteinExistence type="predicted"/>
<keyword evidence="4" id="KW-1185">Reference proteome</keyword>
<accession>A0A345MJZ9</accession>
<organism evidence="3 4">
    <name type="scientific">Bacillus phage BSP38</name>
    <dbReference type="NCBI Taxonomy" id="2283013"/>
    <lineage>
        <taxon>Viruses</taxon>
        <taxon>Duplodnaviria</taxon>
        <taxon>Heunggongvirae</taxon>
        <taxon>Uroviricota</taxon>
        <taxon>Caudoviricetes</taxon>
        <taxon>Herelleviridae</taxon>
        <taxon>Bastillevirinae</taxon>
        <taxon>Jeonjuvirus</taxon>
        <taxon>Jeonjuvirus BSP38</taxon>
    </lineage>
</organism>
<gene>
    <name evidence="3" type="ORF">BSP38_139</name>
</gene>
<organismHost>
    <name type="scientific">Bacillus subtilis</name>
    <dbReference type="NCBI Taxonomy" id="1423"/>
</organismHost>
<dbReference type="InterPro" id="IPR056098">
    <property type="entry name" value="Acb2/Tad1_hairpin"/>
</dbReference>
<dbReference type="Proteomes" id="UP000260425">
    <property type="component" value="Segment"/>
</dbReference>
<dbReference type="GO" id="GO:0000166">
    <property type="term" value="F:nucleotide binding"/>
    <property type="evidence" value="ECO:0007669"/>
    <property type="project" value="UniProtKB-KW"/>
</dbReference>
<evidence type="ECO:0000259" key="2">
    <source>
        <dbReference type="Pfam" id="PF24729"/>
    </source>
</evidence>
<sequence>MEELKHELLSNEHTQVFHEEEDEMEFNAPHHFVVVPAKGEGFVPTLAEIDFQSGPIKENGVNGVMNEDLLAIVITRLQHFQNSEFSCRENEMALTKLEEALMWLNKRRDERKQRGVLGTNEK</sequence>
<name>A0A345MJZ9_BPBSP</name>
<feature type="domain" description="Acb2/Tad1 hairpin" evidence="2">
    <location>
        <begin position="47"/>
        <end position="107"/>
    </location>
</feature>